<dbReference type="GO" id="GO:0006355">
    <property type="term" value="P:regulation of DNA-templated transcription"/>
    <property type="evidence" value="ECO:0007669"/>
    <property type="project" value="InterPro"/>
</dbReference>
<evidence type="ECO:0000313" key="3">
    <source>
        <dbReference type="EMBL" id="MBF4102189.1"/>
    </source>
</evidence>
<gene>
    <name evidence="3" type="ORF">INT80_01195</name>
</gene>
<dbReference type="PANTHER" id="PTHR38781">
    <property type="entry name" value="ANTITOXIN DINJ-RELATED"/>
    <property type="match status" value="1"/>
</dbReference>
<protein>
    <submittedName>
        <fullName evidence="3">Type II toxin-antitoxin system RelB/DinJ family antitoxin</fullName>
    </submittedName>
</protein>
<reference evidence="3" key="1">
    <citation type="submission" date="2020-11" db="EMBL/GenBank/DDBJ databases">
        <title>Gallibacterium anatis 1637, full genome, WGS.</title>
        <authorList>
            <person name="Laishevtcev A.I."/>
            <person name="Yakimova E.A."/>
            <person name="Petkovich D."/>
            <person name="Stepanova T.V."/>
            <person name="Kalendr R.S."/>
            <person name="Rubalsky E.O."/>
            <person name="Zulkarneev E.R."/>
            <person name="Aleshkin A.V."/>
        </authorList>
    </citation>
    <scope>NUCLEOTIDE SEQUENCE</scope>
    <source>
        <strain evidence="3">1637</strain>
    </source>
</reference>
<comment type="caution">
    <text evidence="3">The sequence shown here is derived from an EMBL/GenBank/DDBJ whole genome shotgun (WGS) entry which is preliminary data.</text>
</comment>
<dbReference type="GO" id="GO:0015643">
    <property type="term" value="F:toxic substance binding"/>
    <property type="evidence" value="ECO:0007669"/>
    <property type="project" value="InterPro"/>
</dbReference>
<dbReference type="GO" id="GO:0000987">
    <property type="term" value="F:cis-regulatory region sequence-specific DNA binding"/>
    <property type="evidence" value="ECO:0007669"/>
    <property type="project" value="InterPro"/>
</dbReference>
<dbReference type="EMBL" id="JADION010000002">
    <property type="protein sequence ID" value="MBF4102189.1"/>
    <property type="molecule type" value="Genomic_DNA"/>
</dbReference>
<dbReference type="InterPro" id="IPR007337">
    <property type="entry name" value="RelB/DinJ"/>
</dbReference>
<dbReference type="GO" id="GO:0044010">
    <property type="term" value="P:single-species biofilm formation"/>
    <property type="evidence" value="ECO:0007669"/>
    <property type="project" value="InterPro"/>
</dbReference>
<dbReference type="InterPro" id="IPR013321">
    <property type="entry name" value="Arc_rbn_hlx_hlx"/>
</dbReference>
<dbReference type="AlphaFoldDB" id="A0A930UU04"/>
<dbReference type="PANTHER" id="PTHR38781:SF1">
    <property type="entry name" value="ANTITOXIN DINJ-RELATED"/>
    <property type="match status" value="1"/>
</dbReference>
<dbReference type="Pfam" id="PF04221">
    <property type="entry name" value="RelB"/>
    <property type="match status" value="1"/>
</dbReference>
<name>A0A930UU04_9PAST</name>
<accession>A0A930UU04</accession>
<keyword evidence="2" id="KW-1277">Toxin-antitoxin system</keyword>
<dbReference type="InterPro" id="IPR026262">
    <property type="entry name" value="DinJ"/>
</dbReference>
<proteinExistence type="inferred from homology"/>
<evidence type="ECO:0000256" key="1">
    <source>
        <dbReference type="ARBA" id="ARBA00010562"/>
    </source>
</evidence>
<dbReference type="GO" id="GO:0006351">
    <property type="term" value="P:DNA-templated transcription"/>
    <property type="evidence" value="ECO:0007669"/>
    <property type="project" value="TreeGrafter"/>
</dbReference>
<comment type="similarity">
    <text evidence="1">Belongs to the RelB/DinJ antitoxin family.</text>
</comment>
<evidence type="ECO:0000256" key="2">
    <source>
        <dbReference type="ARBA" id="ARBA00022649"/>
    </source>
</evidence>
<dbReference type="PIRSF" id="PIRSF003108">
    <property type="entry name" value="DinJ"/>
    <property type="match status" value="1"/>
</dbReference>
<organism evidence="3">
    <name type="scientific">Gallibacterium anatis</name>
    <dbReference type="NCBI Taxonomy" id="750"/>
    <lineage>
        <taxon>Bacteria</taxon>
        <taxon>Pseudomonadati</taxon>
        <taxon>Pseudomonadota</taxon>
        <taxon>Gammaproteobacteria</taxon>
        <taxon>Pasteurellales</taxon>
        <taxon>Pasteurellaceae</taxon>
        <taxon>Gallibacterium</taxon>
    </lineage>
</organism>
<sequence length="95" mass="10831">MNNASFSFRLSDHLKKEAFSVIEQYGFTPSQVFNLFLTEIANTKSIPLDLSYLKPNAVTLRAMADVEKGDVEIIESSFDMNNVMKEILKNLIRNK</sequence>
<dbReference type="Gene3D" id="1.10.1220.10">
    <property type="entry name" value="Met repressor-like"/>
    <property type="match status" value="1"/>
</dbReference>
<dbReference type="NCBIfam" id="TIGR02384">
    <property type="entry name" value="RelB_DinJ"/>
    <property type="match status" value="1"/>
</dbReference>